<protein>
    <submittedName>
        <fullName evidence="4">Poly(A)-specific ribonuclease PARN-like domain-containing protein 1</fullName>
    </submittedName>
</protein>
<dbReference type="GO" id="GO:1990431">
    <property type="term" value="P:priRNA 3'-end processing"/>
    <property type="evidence" value="ECO:0007669"/>
    <property type="project" value="TreeGrafter"/>
</dbReference>
<organism evidence="3 4">
    <name type="scientific">Dinoponera quadriceps</name>
    <name type="common">South American ant</name>
    <dbReference type="NCBI Taxonomy" id="609295"/>
    <lineage>
        <taxon>Eukaryota</taxon>
        <taxon>Metazoa</taxon>
        <taxon>Ecdysozoa</taxon>
        <taxon>Arthropoda</taxon>
        <taxon>Hexapoda</taxon>
        <taxon>Insecta</taxon>
        <taxon>Pterygota</taxon>
        <taxon>Neoptera</taxon>
        <taxon>Endopterygota</taxon>
        <taxon>Hymenoptera</taxon>
        <taxon>Apocrita</taxon>
        <taxon>Aculeata</taxon>
        <taxon>Formicoidea</taxon>
        <taxon>Formicidae</taxon>
        <taxon>Ponerinae</taxon>
        <taxon>Ponerini</taxon>
        <taxon>Dinoponera</taxon>
    </lineage>
</organism>
<proteinExistence type="inferred from homology"/>
<evidence type="ECO:0000256" key="2">
    <source>
        <dbReference type="SAM" id="Phobius"/>
    </source>
</evidence>
<evidence type="ECO:0000256" key="1">
    <source>
        <dbReference type="ARBA" id="ARBA00008372"/>
    </source>
</evidence>
<dbReference type="GO" id="GO:0000175">
    <property type="term" value="F:3'-5'-RNA exonuclease activity"/>
    <property type="evidence" value="ECO:0007669"/>
    <property type="project" value="TreeGrafter"/>
</dbReference>
<dbReference type="GO" id="GO:0005783">
    <property type="term" value="C:endoplasmic reticulum"/>
    <property type="evidence" value="ECO:0007669"/>
    <property type="project" value="TreeGrafter"/>
</dbReference>
<dbReference type="GO" id="GO:0005634">
    <property type="term" value="C:nucleus"/>
    <property type="evidence" value="ECO:0007669"/>
    <property type="project" value="TreeGrafter"/>
</dbReference>
<evidence type="ECO:0000313" key="3">
    <source>
        <dbReference type="Proteomes" id="UP000515204"/>
    </source>
</evidence>
<sequence length="543" mass="63087">MNEVTSENFKEIYPQLERTLKDASFIAIDTELSGIDADNIRNSLFDSIEERYNKNKNIIQPYIIVQFGITAFQRQHDKNEYSAKIFNFFLFPRFIPSKNRQFLWNVSALEFLATHKFDFNKLVYHGISYLDEKDQEILQQQVQQGSLCRNIEQHLSSKEEDDLKDYINEVAQWLNTAGEETSSFKINTCTPSLQYLIHKELRRRFPHIWTLSGNNSITVMKVQSDVRTILEKEEGPILENALLESYIGFSKVFNLLVILKKPIVGHNALFDLMFMYQQFYRPLPRKYIDFKNSIHKLFPTIYDTKFLSFELRELLHPEEKWKINSLEGLFDHFTPQGKKNLILGSPSIQLLNEIESNNSDVIASSIRYHTAGWDAYVTGYIFIKMAYVIAIKRSNCNFLLKYYTHTELMNDIKSFANCINIVRGNTSHLRLDRPEPVSTRPEWLYVKALTSEVITETQIYEQMSKFGAIDVKRLASKRMLVAVGNYGSARDILHCFKQNKGLYVAPYSAIRHSPSVQLALWSGVIVSGGILAWILHQKFQKTS</sequence>
<accession>A0A6P3XSN5</accession>
<dbReference type="InterPro" id="IPR012337">
    <property type="entry name" value="RNaseH-like_sf"/>
</dbReference>
<dbReference type="Gene3D" id="3.30.420.10">
    <property type="entry name" value="Ribonuclease H-like superfamily/Ribonuclease H"/>
    <property type="match status" value="2"/>
</dbReference>
<comment type="similarity">
    <text evidence="1">Belongs to the CAF1 family.</text>
</comment>
<keyword evidence="2" id="KW-0472">Membrane</keyword>
<dbReference type="GeneID" id="106747967"/>
<dbReference type="PANTHER" id="PTHR15092">
    <property type="entry name" value="POLY A -SPECIFIC RIBONUCLEASE/TARGET OF EGR1, MEMBER 1"/>
    <property type="match status" value="1"/>
</dbReference>
<dbReference type="Proteomes" id="UP000515204">
    <property type="component" value="Unplaced"/>
</dbReference>
<dbReference type="KEGG" id="dqu:106747967"/>
<keyword evidence="2" id="KW-0812">Transmembrane</keyword>
<evidence type="ECO:0000313" key="4">
    <source>
        <dbReference type="RefSeq" id="XP_014481530.1"/>
    </source>
</evidence>
<dbReference type="InterPro" id="IPR036397">
    <property type="entry name" value="RNaseH_sf"/>
</dbReference>
<dbReference type="GO" id="GO:0000289">
    <property type="term" value="P:nuclear-transcribed mRNA poly(A) tail shortening"/>
    <property type="evidence" value="ECO:0007669"/>
    <property type="project" value="TreeGrafter"/>
</dbReference>
<dbReference type="Pfam" id="PF04857">
    <property type="entry name" value="CAF1"/>
    <property type="match status" value="1"/>
</dbReference>
<dbReference type="InterPro" id="IPR006941">
    <property type="entry name" value="RNase_CAF1"/>
</dbReference>
<dbReference type="OrthoDB" id="414075at2759"/>
<dbReference type="SUPFAM" id="SSF53098">
    <property type="entry name" value="Ribonuclease H-like"/>
    <property type="match status" value="1"/>
</dbReference>
<dbReference type="PANTHER" id="PTHR15092:SF22">
    <property type="entry name" value="POLY(A)-SPECIFIC RIBONUCLEASE PNLDC1"/>
    <property type="match status" value="1"/>
</dbReference>
<dbReference type="GO" id="GO:0003723">
    <property type="term" value="F:RNA binding"/>
    <property type="evidence" value="ECO:0007669"/>
    <property type="project" value="TreeGrafter"/>
</dbReference>
<dbReference type="AlphaFoldDB" id="A0A6P3XSN5"/>
<keyword evidence="2" id="KW-1133">Transmembrane helix</keyword>
<gene>
    <name evidence="4" type="primary">LOC106747967</name>
</gene>
<name>A0A6P3XSN5_DINQU</name>
<dbReference type="InterPro" id="IPR051181">
    <property type="entry name" value="CAF1_poly(A)_ribonucleases"/>
</dbReference>
<dbReference type="RefSeq" id="XP_014481530.1">
    <property type="nucleotide sequence ID" value="XM_014626044.1"/>
</dbReference>
<reference evidence="4" key="1">
    <citation type="submission" date="2025-08" db="UniProtKB">
        <authorList>
            <consortium name="RefSeq"/>
        </authorList>
    </citation>
    <scope>IDENTIFICATION</scope>
</reference>
<keyword evidence="3" id="KW-1185">Reference proteome</keyword>
<dbReference type="GO" id="GO:1990432">
    <property type="term" value="P:siRNA 3'-end processing"/>
    <property type="evidence" value="ECO:0007669"/>
    <property type="project" value="TreeGrafter"/>
</dbReference>
<feature type="transmembrane region" description="Helical" evidence="2">
    <location>
        <begin position="518"/>
        <end position="535"/>
    </location>
</feature>